<feature type="transmembrane region" description="Helical" evidence="15">
    <location>
        <begin position="150"/>
        <end position="169"/>
    </location>
</feature>
<feature type="transmembrane region" description="Helical" evidence="15">
    <location>
        <begin position="14"/>
        <end position="38"/>
    </location>
</feature>
<protein>
    <recommendedName>
        <fullName evidence="3">histidine kinase</fullName>
        <ecNumber evidence="3">2.7.13.3</ecNumber>
    </recommendedName>
</protein>
<proteinExistence type="predicted"/>
<evidence type="ECO:0000313" key="18">
    <source>
        <dbReference type="EMBL" id="OUD08234.1"/>
    </source>
</evidence>
<keyword evidence="5" id="KW-0997">Cell inner membrane</keyword>
<name>A0A251WVZ9_9RHOB</name>
<keyword evidence="11" id="KW-0067">ATP-binding</keyword>
<dbReference type="InterPro" id="IPR036890">
    <property type="entry name" value="HATPase_C_sf"/>
</dbReference>
<evidence type="ECO:0000256" key="11">
    <source>
        <dbReference type="ARBA" id="ARBA00022840"/>
    </source>
</evidence>
<evidence type="ECO:0000256" key="5">
    <source>
        <dbReference type="ARBA" id="ARBA00022519"/>
    </source>
</evidence>
<evidence type="ECO:0000256" key="15">
    <source>
        <dbReference type="SAM" id="Phobius"/>
    </source>
</evidence>
<dbReference type="RefSeq" id="WP_086452474.1">
    <property type="nucleotide sequence ID" value="NZ_MSPP01000007.1"/>
</dbReference>
<evidence type="ECO:0000259" key="17">
    <source>
        <dbReference type="PROSITE" id="PS50885"/>
    </source>
</evidence>
<reference evidence="18 19" key="1">
    <citation type="submission" date="2016-12" db="EMBL/GenBank/DDBJ databases">
        <title>The draft genome sequence of HSLHS2.</title>
        <authorList>
            <person name="Hu D."/>
            <person name="Wang L."/>
            <person name="Shao Z."/>
        </authorList>
    </citation>
    <scope>NUCLEOTIDE SEQUENCE [LARGE SCALE GENOMIC DNA]</scope>
    <source>
        <strain evidence="18">MCCC 1A06712</strain>
    </source>
</reference>
<keyword evidence="12 15" id="KW-1133">Transmembrane helix</keyword>
<evidence type="ECO:0000256" key="3">
    <source>
        <dbReference type="ARBA" id="ARBA00012438"/>
    </source>
</evidence>
<dbReference type="GO" id="GO:0005524">
    <property type="term" value="F:ATP binding"/>
    <property type="evidence" value="ECO:0007669"/>
    <property type="project" value="UniProtKB-KW"/>
</dbReference>
<evidence type="ECO:0000256" key="9">
    <source>
        <dbReference type="ARBA" id="ARBA00022741"/>
    </source>
</evidence>
<dbReference type="Proteomes" id="UP000194664">
    <property type="component" value="Unassembled WGS sequence"/>
</dbReference>
<evidence type="ECO:0000259" key="16">
    <source>
        <dbReference type="PROSITE" id="PS50109"/>
    </source>
</evidence>
<evidence type="ECO:0000256" key="4">
    <source>
        <dbReference type="ARBA" id="ARBA00022475"/>
    </source>
</evidence>
<dbReference type="InterPro" id="IPR005467">
    <property type="entry name" value="His_kinase_dom"/>
</dbReference>
<dbReference type="GO" id="GO:0000155">
    <property type="term" value="F:phosphorelay sensor kinase activity"/>
    <property type="evidence" value="ECO:0007669"/>
    <property type="project" value="InterPro"/>
</dbReference>
<dbReference type="SUPFAM" id="SSF55874">
    <property type="entry name" value="ATPase domain of HSP90 chaperone/DNA topoisomerase II/histidine kinase"/>
    <property type="match status" value="1"/>
</dbReference>
<dbReference type="InterPro" id="IPR003660">
    <property type="entry name" value="HAMP_dom"/>
</dbReference>
<gene>
    <name evidence="18" type="ORF">BVC71_14865</name>
</gene>
<comment type="caution">
    <text evidence="18">The sequence shown here is derived from an EMBL/GenBank/DDBJ whole genome shotgun (WGS) entry which is preliminary data.</text>
</comment>
<evidence type="ECO:0000256" key="7">
    <source>
        <dbReference type="ARBA" id="ARBA00022679"/>
    </source>
</evidence>
<keyword evidence="9" id="KW-0547">Nucleotide-binding</keyword>
<feature type="domain" description="Histidine kinase" evidence="16">
    <location>
        <begin position="229"/>
        <end position="432"/>
    </location>
</feature>
<evidence type="ECO:0000256" key="6">
    <source>
        <dbReference type="ARBA" id="ARBA00022553"/>
    </source>
</evidence>
<evidence type="ECO:0000313" key="19">
    <source>
        <dbReference type="Proteomes" id="UP000194664"/>
    </source>
</evidence>
<evidence type="ECO:0000256" key="12">
    <source>
        <dbReference type="ARBA" id="ARBA00022989"/>
    </source>
</evidence>
<evidence type="ECO:0000256" key="8">
    <source>
        <dbReference type="ARBA" id="ARBA00022692"/>
    </source>
</evidence>
<dbReference type="PROSITE" id="PS50885">
    <property type="entry name" value="HAMP"/>
    <property type="match status" value="1"/>
</dbReference>
<organism evidence="18 19">
    <name type="scientific">Marivivens niveibacter</name>
    <dbReference type="NCBI Taxonomy" id="1930667"/>
    <lineage>
        <taxon>Bacteria</taxon>
        <taxon>Pseudomonadati</taxon>
        <taxon>Pseudomonadota</taxon>
        <taxon>Alphaproteobacteria</taxon>
        <taxon>Rhodobacterales</taxon>
        <taxon>Paracoccaceae</taxon>
        <taxon>Marivivens group</taxon>
        <taxon>Marivivens</taxon>
    </lineage>
</organism>
<dbReference type="GO" id="GO:0005886">
    <property type="term" value="C:plasma membrane"/>
    <property type="evidence" value="ECO:0007669"/>
    <property type="project" value="UniProtKB-SubCell"/>
</dbReference>
<accession>A0A251WVZ9</accession>
<keyword evidence="6" id="KW-0597">Phosphoprotein</keyword>
<evidence type="ECO:0000256" key="2">
    <source>
        <dbReference type="ARBA" id="ARBA00004429"/>
    </source>
</evidence>
<dbReference type="Pfam" id="PF00512">
    <property type="entry name" value="HisKA"/>
    <property type="match status" value="1"/>
</dbReference>
<comment type="subcellular location">
    <subcellularLocation>
        <location evidence="2">Cell inner membrane</location>
        <topology evidence="2">Multi-pass membrane protein</topology>
    </subcellularLocation>
</comment>
<dbReference type="SMART" id="SM00387">
    <property type="entry name" value="HATPase_c"/>
    <property type="match status" value="1"/>
</dbReference>
<keyword evidence="4" id="KW-1003">Cell membrane</keyword>
<keyword evidence="10 18" id="KW-0418">Kinase</keyword>
<dbReference type="EC" id="2.7.13.3" evidence="3"/>
<dbReference type="PROSITE" id="PS50109">
    <property type="entry name" value="HIS_KIN"/>
    <property type="match status" value="1"/>
</dbReference>
<sequence>MTDKPIKSYLPRSLYGRAAMILLLPVIFLQLLVSVVFIQRHYDGVTRRMTTSVMSEIALILDSEPTVQSELAEALEFQLLTSDTPPTATERSIFDFSGRAMIETLSRRYDNILAVDLSDRRTVTIWFDRDGINGLSFPRWRVTASNPHQLIVIMVVLGSFMTLIAYFFLRNQLRPILRLARASAEYGKGRIVPYTPGGATEVRAAGAAFLSMRSRIERQTQSRTMMLSGISHDLRTPLTRLRLGLSLMNEDEAAPMIKDVEDMERLIAAFLEYGRAEAGDSPTPEDPVDLVERVVDDANRSGQNVVLYDIDPALDGTVLVPLRPMAIRRALENLIGNSLRYGGTQVDVSIILTDRTLRITAEDNGPGIPADLREEAIRPFTRLDPARNQNTGTGVGLGLAIVADIARLHGGTLRLQDSERLGGLKADIVIAR</sequence>
<dbReference type="AlphaFoldDB" id="A0A251WVZ9"/>
<keyword evidence="13" id="KW-0902">Two-component regulatory system</keyword>
<feature type="domain" description="HAMP" evidence="17">
    <location>
        <begin position="170"/>
        <end position="221"/>
    </location>
</feature>
<evidence type="ECO:0000256" key="1">
    <source>
        <dbReference type="ARBA" id="ARBA00000085"/>
    </source>
</evidence>
<dbReference type="Pfam" id="PF02518">
    <property type="entry name" value="HATPase_c"/>
    <property type="match status" value="1"/>
</dbReference>
<dbReference type="OrthoDB" id="9804645at2"/>
<dbReference type="PANTHER" id="PTHR44936">
    <property type="entry name" value="SENSOR PROTEIN CREC"/>
    <property type="match status" value="1"/>
</dbReference>
<dbReference type="SUPFAM" id="SSF47384">
    <property type="entry name" value="Homodimeric domain of signal transducing histidine kinase"/>
    <property type="match status" value="1"/>
</dbReference>
<dbReference type="PRINTS" id="PR00344">
    <property type="entry name" value="BCTRLSENSOR"/>
</dbReference>
<keyword evidence="14 15" id="KW-0472">Membrane</keyword>
<dbReference type="PANTHER" id="PTHR44936:SF5">
    <property type="entry name" value="SENSOR HISTIDINE KINASE ENVZ"/>
    <property type="match status" value="1"/>
</dbReference>
<evidence type="ECO:0000256" key="10">
    <source>
        <dbReference type="ARBA" id="ARBA00022777"/>
    </source>
</evidence>
<dbReference type="EMBL" id="MSPP01000007">
    <property type="protein sequence ID" value="OUD08234.1"/>
    <property type="molecule type" value="Genomic_DNA"/>
</dbReference>
<dbReference type="InterPro" id="IPR004358">
    <property type="entry name" value="Sig_transdc_His_kin-like_C"/>
</dbReference>
<dbReference type="CDD" id="cd00082">
    <property type="entry name" value="HisKA"/>
    <property type="match status" value="1"/>
</dbReference>
<dbReference type="Gene3D" id="3.30.565.10">
    <property type="entry name" value="Histidine kinase-like ATPase, C-terminal domain"/>
    <property type="match status" value="1"/>
</dbReference>
<comment type="catalytic activity">
    <reaction evidence="1">
        <text>ATP + protein L-histidine = ADP + protein N-phospho-L-histidine.</text>
        <dbReference type="EC" id="2.7.13.3"/>
    </reaction>
</comment>
<keyword evidence="19" id="KW-1185">Reference proteome</keyword>
<evidence type="ECO:0000256" key="14">
    <source>
        <dbReference type="ARBA" id="ARBA00023136"/>
    </source>
</evidence>
<dbReference type="InterPro" id="IPR003594">
    <property type="entry name" value="HATPase_dom"/>
</dbReference>
<evidence type="ECO:0000256" key="13">
    <source>
        <dbReference type="ARBA" id="ARBA00023012"/>
    </source>
</evidence>
<dbReference type="Gene3D" id="1.10.287.130">
    <property type="match status" value="1"/>
</dbReference>
<dbReference type="InterPro" id="IPR050980">
    <property type="entry name" value="2C_sensor_his_kinase"/>
</dbReference>
<dbReference type="SMART" id="SM00388">
    <property type="entry name" value="HisKA"/>
    <property type="match status" value="1"/>
</dbReference>
<keyword evidence="7" id="KW-0808">Transferase</keyword>
<dbReference type="InterPro" id="IPR036097">
    <property type="entry name" value="HisK_dim/P_sf"/>
</dbReference>
<dbReference type="InterPro" id="IPR003661">
    <property type="entry name" value="HisK_dim/P_dom"/>
</dbReference>
<keyword evidence="8 15" id="KW-0812">Transmembrane</keyword>